<sequence>MTSSSRCSVHEDCNDFGLSLSLHQTQIADSRASRSSWK</sequence>
<evidence type="ECO:0000313" key="3">
    <source>
        <dbReference type="Proteomes" id="UP000535954"/>
    </source>
</evidence>
<evidence type="ECO:0000313" key="2">
    <source>
        <dbReference type="EMBL" id="NNA82070.1"/>
    </source>
</evidence>
<comment type="caution">
    <text evidence="1">The sequence shown here is derived from an EMBL/GenBank/DDBJ whole genome shotgun (WGS) entry which is preliminary data.</text>
</comment>
<organism evidence="1 3">
    <name type="scientific">Pseudomonas lactis</name>
    <dbReference type="NCBI Taxonomy" id="1615674"/>
    <lineage>
        <taxon>Bacteria</taxon>
        <taxon>Pseudomonadati</taxon>
        <taxon>Pseudomonadota</taxon>
        <taxon>Gammaproteobacteria</taxon>
        <taxon>Pseudomonadales</taxon>
        <taxon>Pseudomonadaceae</taxon>
        <taxon>Pseudomonas</taxon>
    </lineage>
</organism>
<evidence type="ECO:0000313" key="4">
    <source>
        <dbReference type="Proteomes" id="UP000586252"/>
    </source>
</evidence>
<protein>
    <submittedName>
        <fullName evidence="1">Uncharacterized protein</fullName>
    </submittedName>
</protein>
<dbReference type="Proteomes" id="UP000535954">
    <property type="component" value="Unassembled WGS sequence"/>
</dbReference>
<reference evidence="3 4" key="1">
    <citation type="journal article" date="2020" name="Front. Microbiol.">
        <title>Genetic Organization of the aprX-lipA2 Operon Affects the Proteolytic Potential of Pseudomonas Species in Milk.</title>
        <authorList>
            <person name="Maier C."/>
            <person name="Huptas C."/>
            <person name="von Neubeck M."/>
            <person name="Scherer S."/>
            <person name="Wenning M."/>
            <person name="Lucking G."/>
        </authorList>
    </citation>
    <scope>NUCLEOTIDE SEQUENCE [LARGE SCALE GENOMIC DNA]</scope>
    <source>
        <strain evidence="2 4">WS 5404</strain>
        <strain evidence="1 3">WS 5405</strain>
    </source>
</reference>
<accession>A0A7Y1M1M0</accession>
<dbReference type="AlphaFoldDB" id="A0A7Y1M1M0"/>
<dbReference type="EMBL" id="JAAQYI010000015">
    <property type="protein sequence ID" value="NNA82070.1"/>
    <property type="molecule type" value="Genomic_DNA"/>
</dbReference>
<evidence type="ECO:0000313" key="1">
    <source>
        <dbReference type="EMBL" id="NNA73475.1"/>
    </source>
</evidence>
<gene>
    <name evidence="1" type="ORF">HBO13_12590</name>
    <name evidence="2" type="ORF">HBO30_25470</name>
</gene>
<name>A0A7Y1M1M0_9PSED</name>
<proteinExistence type="predicted"/>
<dbReference type="Proteomes" id="UP000586252">
    <property type="component" value="Unassembled WGS sequence"/>
</dbReference>
<dbReference type="EMBL" id="JAAQYH010000006">
    <property type="protein sequence ID" value="NNA73475.1"/>
    <property type="molecule type" value="Genomic_DNA"/>
</dbReference>